<gene>
    <name evidence="1" type="ORF">RISK_002657</name>
</gene>
<protein>
    <submittedName>
        <fullName evidence="1">Uncharacterized protein</fullName>
    </submittedName>
</protein>
<evidence type="ECO:0000313" key="1">
    <source>
        <dbReference type="EMBL" id="KLU05294.1"/>
    </source>
</evidence>
<sequence length="39" mass="4567">MIGHNHVSRLGVRPGWTWKQPRLPRHFKCQKTSADLLTN</sequence>
<comment type="caution">
    <text evidence="1">The sequence shown here is derived from an EMBL/GenBank/DDBJ whole genome shotgun (WGS) entry which is preliminary data.</text>
</comment>
<name>A0A0J1EIE5_RHOIS</name>
<accession>A0A0J1EIE5</accession>
<reference evidence="1" key="1">
    <citation type="submission" date="2015-05" db="EMBL/GenBank/DDBJ databases">
        <title>Permanent draft genome of Rhodopirellula islandicus K833.</title>
        <authorList>
            <person name="Kizina J."/>
            <person name="Richter M."/>
            <person name="Glockner F.O."/>
            <person name="Harder J."/>
        </authorList>
    </citation>
    <scope>NUCLEOTIDE SEQUENCE [LARGE SCALE GENOMIC DNA]</scope>
    <source>
        <strain evidence="1">K833</strain>
    </source>
</reference>
<dbReference type="Proteomes" id="UP000036367">
    <property type="component" value="Unassembled WGS sequence"/>
</dbReference>
<dbReference type="PATRIC" id="fig|595434.4.peg.2528"/>
<proteinExistence type="predicted"/>
<dbReference type="EMBL" id="LECT01000020">
    <property type="protein sequence ID" value="KLU05294.1"/>
    <property type="molecule type" value="Genomic_DNA"/>
</dbReference>
<keyword evidence="2" id="KW-1185">Reference proteome</keyword>
<organism evidence="1 2">
    <name type="scientific">Rhodopirellula islandica</name>
    <dbReference type="NCBI Taxonomy" id="595434"/>
    <lineage>
        <taxon>Bacteria</taxon>
        <taxon>Pseudomonadati</taxon>
        <taxon>Planctomycetota</taxon>
        <taxon>Planctomycetia</taxon>
        <taxon>Pirellulales</taxon>
        <taxon>Pirellulaceae</taxon>
        <taxon>Rhodopirellula</taxon>
    </lineage>
</organism>
<dbReference type="AlphaFoldDB" id="A0A0J1EIE5"/>
<evidence type="ECO:0000313" key="2">
    <source>
        <dbReference type="Proteomes" id="UP000036367"/>
    </source>
</evidence>